<keyword evidence="8" id="KW-1185">Reference proteome</keyword>
<dbReference type="EC" id="3.1.3.48" evidence="2"/>
<dbReference type="GO" id="GO:0043409">
    <property type="term" value="P:negative regulation of MAPK cascade"/>
    <property type="evidence" value="ECO:0007669"/>
    <property type="project" value="TreeGrafter"/>
</dbReference>
<evidence type="ECO:0000256" key="3">
    <source>
        <dbReference type="ARBA" id="ARBA00022801"/>
    </source>
</evidence>
<accession>A0A0G2FUD6</accession>
<gene>
    <name evidence="7" type="ORF">UCDDA912_g02217</name>
</gene>
<dbReference type="SMART" id="SM00195">
    <property type="entry name" value="DSPc"/>
    <property type="match status" value="1"/>
</dbReference>
<dbReference type="GO" id="GO:0017017">
    <property type="term" value="F:MAP kinase tyrosine/serine/threonine phosphatase activity"/>
    <property type="evidence" value="ECO:0007669"/>
    <property type="project" value="TreeGrafter"/>
</dbReference>
<protein>
    <recommendedName>
        <fullName evidence="2">protein-tyrosine-phosphatase</fullName>
        <ecNumber evidence="2">3.1.3.48</ecNumber>
    </recommendedName>
</protein>
<dbReference type="SUPFAM" id="SSF52799">
    <property type="entry name" value="(Phosphotyrosine protein) phosphatases II"/>
    <property type="match status" value="1"/>
</dbReference>
<organism evidence="7 8">
    <name type="scientific">Diaporthe ampelina</name>
    <dbReference type="NCBI Taxonomy" id="1214573"/>
    <lineage>
        <taxon>Eukaryota</taxon>
        <taxon>Fungi</taxon>
        <taxon>Dikarya</taxon>
        <taxon>Ascomycota</taxon>
        <taxon>Pezizomycotina</taxon>
        <taxon>Sordariomycetes</taxon>
        <taxon>Sordariomycetidae</taxon>
        <taxon>Diaporthales</taxon>
        <taxon>Diaporthaceae</taxon>
        <taxon>Diaporthe</taxon>
    </lineage>
</organism>
<dbReference type="AlphaFoldDB" id="A0A0G2FUD6"/>
<comment type="caution">
    <text evidence="7">The sequence shown here is derived from an EMBL/GenBank/DDBJ whole genome shotgun (WGS) entry which is preliminary data.</text>
</comment>
<evidence type="ECO:0000256" key="5">
    <source>
        <dbReference type="SAM" id="MobiDB-lite"/>
    </source>
</evidence>
<dbReference type="GO" id="GO:0008330">
    <property type="term" value="F:protein tyrosine/threonine phosphatase activity"/>
    <property type="evidence" value="ECO:0007669"/>
    <property type="project" value="TreeGrafter"/>
</dbReference>
<evidence type="ECO:0000256" key="4">
    <source>
        <dbReference type="ARBA" id="ARBA00022912"/>
    </source>
</evidence>
<comment type="similarity">
    <text evidence="1">Belongs to the protein-tyrosine phosphatase family. Non-receptor class dual specificity subfamily.</text>
</comment>
<dbReference type="GO" id="GO:0033550">
    <property type="term" value="F:MAP kinase tyrosine phosphatase activity"/>
    <property type="evidence" value="ECO:0007669"/>
    <property type="project" value="TreeGrafter"/>
</dbReference>
<evidence type="ECO:0000313" key="8">
    <source>
        <dbReference type="Proteomes" id="UP000034680"/>
    </source>
</evidence>
<feature type="compositionally biased region" description="Polar residues" evidence="5">
    <location>
        <begin position="281"/>
        <end position="297"/>
    </location>
</feature>
<dbReference type="PANTHER" id="PTHR10159">
    <property type="entry name" value="DUAL SPECIFICITY PROTEIN PHOSPHATASE"/>
    <property type="match status" value="1"/>
</dbReference>
<reference evidence="7 8" key="1">
    <citation type="submission" date="2015-05" db="EMBL/GenBank/DDBJ databases">
        <title>Distinctive expansion of gene families associated with plant cell wall degradation and secondary metabolism in the genomes of grapevine trunk pathogens.</title>
        <authorList>
            <person name="Lawrence D.P."/>
            <person name="Travadon R."/>
            <person name="Rolshausen P.E."/>
            <person name="Baumgartner K."/>
        </authorList>
    </citation>
    <scope>NUCLEOTIDE SEQUENCE [LARGE SCALE GENOMIC DNA]</scope>
    <source>
        <strain evidence="7">DA912</strain>
    </source>
</reference>
<feature type="domain" description="Tyrosine specific protein phosphatases" evidence="6">
    <location>
        <begin position="147"/>
        <end position="219"/>
    </location>
</feature>
<dbReference type="EMBL" id="LCUC01000068">
    <property type="protein sequence ID" value="KKY37782.1"/>
    <property type="molecule type" value="Genomic_DNA"/>
</dbReference>
<dbReference type="PANTHER" id="PTHR10159:SF519">
    <property type="entry name" value="DUAL SPECIFICITY PROTEIN PHOSPHATASE MPK3"/>
    <property type="match status" value="1"/>
</dbReference>
<feature type="region of interest" description="Disordered" evidence="5">
    <location>
        <begin position="278"/>
        <end position="297"/>
    </location>
</feature>
<dbReference type="GO" id="GO:0005737">
    <property type="term" value="C:cytoplasm"/>
    <property type="evidence" value="ECO:0007669"/>
    <property type="project" value="TreeGrafter"/>
</dbReference>
<keyword evidence="4" id="KW-0904">Protein phosphatase</keyword>
<evidence type="ECO:0000256" key="1">
    <source>
        <dbReference type="ARBA" id="ARBA00008601"/>
    </source>
</evidence>
<sequence>MSTSVSTAWLDLFAEDQAPDAESCFKSYDALDTLDGSPGLSFLKDLIWAEIRTWVANNTDSLSPISHDDLDGPGRVFLGGMNHALNDDTLREHDISAAISIHPKDLLAWHPADTTYALRRFSSPASPCSVKHHLMVPLEDKANADLMGYFDQTNDFLATNLRAGRNILVHCKSGRSRSVAAVIAYLQRKYYDATIRPQDLALDEALSKMVAYREAVTESIRVQRLPVLIIMERFEDLLRLYDFQLLGHPAYEERLAHLFSPPPPSEKKLVELHSAEARAADSQTAGAQKLSSQGTWSEMTRSHTIDLEHPAGLKRVKKKGGAAILKLAVAIVFFKNNQKPPVAVVERLFEINEAYFWEMEGVDFQGVDYRDSGHIHRGICAFYDRFADEYGYEAPTAVSQLSD</sequence>
<keyword evidence="3" id="KW-0378">Hydrolase</keyword>
<evidence type="ECO:0000313" key="7">
    <source>
        <dbReference type="EMBL" id="KKY37782.1"/>
    </source>
</evidence>
<dbReference type="Pfam" id="PF00782">
    <property type="entry name" value="DSPc"/>
    <property type="match status" value="1"/>
</dbReference>
<dbReference type="InterPro" id="IPR020422">
    <property type="entry name" value="TYR_PHOSPHATASE_DUAL_dom"/>
</dbReference>
<dbReference type="InterPro" id="IPR000387">
    <property type="entry name" value="Tyr_Pase_dom"/>
</dbReference>
<dbReference type="Gene3D" id="3.90.190.10">
    <property type="entry name" value="Protein tyrosine phosphatase superfamily"/>
    <property type="match status" value="1"/>
</dbReference>
<dbReference type="CDD" id="cd14498">
    <property type="entry name" value="DSP"/>
    <property type="match status" value="1"/>
</dbReference>
<dbReference type="InterPro" id="IPR029021">
    <property type="entry name" value="Prot-tyrosine_phosphatase-like"/>
</dbReference>
<dbReference type="InterPro" id="IPR000340">
    <property type="entry name" value="Dual-sp_phosphatase_cat-dom"/>
</dbReference>
<proteinExistence type="inferred from homology"/>
<dbReference type="PROSITE" id="PS50056">
    <property type="entry name" value="TYR_PHOSPHATASE_2"/>
    <property type="match status" value="1"/>
</dbReference>
<dbReference type="Proteomes" id="UP000034680">
    <property type="component" value="Unassembled WGS sequence"/>
</dbReference>
<evidence type="ECO:0000256" key="2">
    <source>
        <dbReference type="ARBA" id="ARBA00013064"/>
    </source>
</evidence>
<name>A0A0G2FUD6_9PEZI</name>
<dbReference type="OrthoDB" id="539213at2759"/>
<evidence type="ECO:0000259" key="6">
    <source>
        <dbReference type="PROSITE" id="PS50056"/>
    </source>
</evidence>
<dbReference type="STRING" id="1214573.A0A0G2FUD6"/>
<reference evidence="7 8" key="2">
    <citation type="submission" date="2015-05" db="EMBL/GenBank/DDBJ databases">
        <authorList>
            <person name="Morales-Cruz A."/>
            <person name="Amrine K.C."/>
            <person name="Cantu D."/>
        </authorList>
    </citation>
    <scope>NUCLEOTIDE SEQUENCE [LARGE SCALE GENOMIC DNA]</scope>
    <source>
        <strain evidence="7">DA912</strain>
    </source>
</reference>